<accession>A0A4S4NPH3</accession>
<proteinExistence type="predicted"/>
<dbReference type="GO" id="GO:0005975">
    <property type="term" value="P:carbohydrate metabolic process"/>
    <property type="evidence" value="ECO:0007669"/>
    <property type="project" value="InterPro"/>
</dbReference>
<dbReference type="InterPro" id="IPR052043">
    <property type="entry name" value="PolySaccharide_Degr_Enz"/>
</dbReference>
<evidence type="ECO:0000256" key="2">
    <source>
        <dbReference type="SAM" id="SignalP"/>
    </source>
</evidence>
<dbReference type="PANTHER" id="PTHR33886">
    <property type="entry name" value="UNSATURATED RHAMNOGALACTURONAN HYDROLASE (EUROFUNG)"/>
    <property type="match status" value="1"/>
</dbReference>
<reference evidence="3 4" key="1">
    <citation type="submission" date="2019-04" db="EMBL/GenBank/DDBJ databases">
        <title>Lewinella litorea sp. nov., isolated from a marine sand.</title>
        <authorList>
            <person name="Yoon J.-H."/>
        </authorList>
    </citation>
    <scope>NUCLEOTIDE SEQUENCE [LARGE SCALE GENOMIC DNA]</scope>
    <source>
        <strain evidence="3 4">HSMS-39</strain>
    </source>
</reference>
<dbReference type="InterPro" id="IPR010905">
    <property type="entry name" value="Glyco_hydro_88"/>
</dbReference>
<dbReference type="RefSeq" id="WP_136456668.1">
    <property type="nucleotide sequence ID" value="NZ_SRSF01000001.1"/>
</dbReference>
<dbReference type="InterPro" id="IPR008928">
    <property type="entry name" value="6-hairpin_glycosidase_sf"/>
</dbReference>
<dbReference type="Gene3D" id="1.50.10.10">
    <property type="match status" value="1"/>
</dbReference>
<dbReference type="EMBL" id="SRSF01000001">
    <property type="protein sequence ID" value="THH41812.1"/>
    <property type="molecule type" value="Genomic_DNA"/>
</dbReference>
<keyword evidence="2" id="KW-0732">Signal</keyword>
<keyword evidence="1 3" id="KW-0378">Hydrolase</keyword>
<comment type="caution">
    <text evidence="3">The sequence shown here is derived from an EMBL/GenBank/DDBJ whole genome shotgun (WGS) entry which is preliminary data.</text>
</comment>
<dbReference type="AlphaFoldDB" id="A0A4S4NPH3"/>
<name>A0A4S4NPH3_9BACT</name>
<keyword evidence="4" id="KW-1185">Reference proteome</keyword>
<organism evidence="3 4">
    <name type="scientific">Neolewinella litorea</name>
    <dbReference type="NCBI Taxonomy" id="2562452"/>
    <lineage>
        <taxon>Bacteria</taxon>
        <taxon>Pseudomonadati</taxon>
        <taxon>Bacteroidota</taxon>
        <taxon>Saprospiria</taxon>
        <taxon>Saprospirales</taxon>
        <taxon>Lewinellaceae</taxon>
        <taxon>Neolewinella</taxon>
    </lineage>
</organism>
<sequence length="421" mass="47949">MYHKSLTNLLGGMAAAILLLALAPACTAPETETGTAPPPAVSVAIKDTRPWSERMALSIMQRAPEAWRNDFQEKPRWNYTLGLVLQSIAEVGKQHGDPAFVAYARGYGDTMINAEGEIRDYELTKFNIDYIAPGPLLMDLYEETGEEKYRTAMNTLMRQLEWQPRTTEGGYWHKLRYPWQIWLDGLFMGEPFQAEYAQKFDRPEAFDHIAEQFILAEKKMRDPATGLLYHGWDESRLQRWSDPETGLSDHFWGRAVGWYCMGLVDVLDFFPADHPQRPELLAILNRTLEAVMEVRDPATKTWWQVLDLPEREGNYLESTASCMFTYAMIKGANEGYLDERYRKLAQESFDGILETFIRVDPDGSVHLTQGCSVAGLGGDPYRDGSFEYYISEPVRDNDPKGIGPFMRASLEFEKASSTSKL</sequence>
<evidence type="ECO:0000313" key="4">
    <source>
        <dbReference type="Proteomes" id="UP000308528"/>
    </source>
</evidence>
<evidence type="ECO:0000256" key="1">
    <source>
        <dbReference type="ARBA" id="ARBA00022801"/>
    </source>
</evidence>
<dbReference type="OrthoDB" id="6381507at2"/>
<dbReference type="SUPFAM" id="SSF48208">
    <property type="entry name" value="Six-hairpin glycosidases"/>
    <property type="match status" value="1"/>
</dbReference>
<feature type="signal peptide" evidence="2">
    <location>
        <begin position="1"/>
        <end position="28"/>
    </location>
</feature>
<feature type="chain" id="PRO_5020636575" evidence="2">
    <location>
        <begin position="29"/>
        <end position="421"/>
    </location>
</feature>
<gene>
    <name evidence="3" type="ORF">E4021_04275</name>
</gene>
<protein>
    <submittedName>
        <fullName evidence="3">Glycoside hydrolase family 88 protein</fullName>
    </submittedName>
</protein>
<evidence type="ECO:0000313" key="3">
    <source>
        <dbReference type="EMBL" id="THH41812.1"/>
    </source>
</evidence>
<dbReference type="GO" id="GO:0016787">
    <property type="term" value="F:hydrolase activity"/>
    <property type="evidence" value="ECO:0007669"/>
    <property type="project" value="UniProtKB-KW"/>
</dbReference>
<dbReference type="PANTHER" id="PTHR33886:SF8">
    <property type="entry name" value="UNSATURATED RHAMNOGALACTURONAN HYDROLASE (EUROFUNG)"/>
    <property type="match status" value="1"/>
</dbReference>
<dbReference type="Proteomes" id="UP000308528">
    <property type="component" value="Unassembled WGS sequence"/>
</dbReference>
<dbReference type="InterPro" id="IPR012341">
    <property type="entry name" value="6hp_glycosidase-like_sf"/>
</dbReference>
<dbReference type="Pfam" id="PF07470">
    <property type="entry name" value="Glyco_hydro_88"/>
    <property type="match status" value="1"/>
</dbReference>